<evidence type="ECO:0000313" key="3">
    <source>
        <dbReference type="Proteomes" id="UP001301958"/>
    </source>
</evidence>
<reference evidence="2" key="1">
    <citation type="journal article" date="2023" name="Mol. Phylogenet. Evol.">
        <title>Genome-scale phylogeny and comparative genomics of the fungal order Sordariales.</title>
        <authorList>
            <person name="Hensen N."/>
            <person name="Bonometti L."/>
            <person name="Westerberg I."/>
            <person name="Brannstrom I.O."/>
            <person name="Guillou S."/>
            <person name="Cros-Aarteil S."/>
            <person name="Calhoun S."/>
            <person name="Haridas S."/>
            <person name="Kuo A."/>
            <person name="Mondo S."/>
            <person name="Pangilinan J."/>
            <person name="Riley R."/>
            <person name="LaButti K."/>
            <person name="Andreopoulos B."/>
            <person name="Lipzen A."/>
            <person name="Chen C."/>
            <person name="Yan M."/>
            <person name="Daum C."/>
            <person name="Ng V."/>
            <person name="Clum A."/>
            <person name="Steindorff A."/>
            <person name="Ohm R.A."/>
            <person name="Martin F."/>
            <person name="Silar P."/>
            <person name="Natvig D.O."/>
            <person name="Lalanne C."/>
            <person name="Gautier V."/>
            <person name="Ament-Velasquez S.L."/>
            <person name="Kruys A."/>
            <person name="Hutchinson M.I."/>
            <person name="Powell A.J."/>
            <person name="Barry K."/>
            <person name="Miller A.N."/>
            <person name="Grigoriev I.V."/>
            <person name="Debuchy R."/>
            <person name="Gladieux P."/>
            <person name="Hiltunen Thoren M."/>
            <person name="Johannesson H."/>
        </authorList>
    </citation>
    <scope>NUCLEOTIDE SEQUENCE</scope>
    <source>
        <strain evidence="2">CBS 990.96</strain>
    </source>
</reference>
<accession>A0AAN7BQV4</accession>
<name>A0AAN7BQV4_9PEZI</name>
<reference evidence="2" key="2">
    <citation type="submission" date="2023-05" db="EMBL/GenBank/DDBJ databases">
        <authorList>
            <consortium name="Lawrence Berkeley National Laboratory"/>
            <person name="Steindorff A."/>
            <person name="Hensen N."/>
            <person name="Bonometti L."/>
            <person name="Westerberg I."/>
            <person name="Brannstrom I.O."/>
            <person name="Guillou S."/>
            <person name="Cros-Aarteil S."/>
            <person name="Calhoun S."/>
            <person name="Haridas S."/>
            <person name="Kuo A."/>
            <person name="Mondo S."/>
            <person name="Pangilinan J."/>
            <person name="Riley R."/>
            <person name="Labutti K."/>
            <person name="Andreopoulos B."/>
            <person name="Lipzen A."/>
            <person name="Chen C."/>
            <person name="Yanf M."/>
            <person name="Daum C."/>
            <person name="Ng V."/>
            <person name="Clum A."/>
            <person name="Ohm R."/>
            <person name="Martin F."/>
            <person name="Silar P."/>
            <person name="Natvig D."/>
            <person name="Lalanne C."/>
            <person name="Gautier V."/>
            <person name="Ament-Velasquez S.L."/>
            <person name="Kruys A."/>
            <person name="Hutchinson M.I."/>
            <person name="Powell A.J."/>
            <person name="Barry K."/>
            <person name="Miller A.N."/>
            <person name="Grigoriev I.V."/>
            <person name="Debuchy R."/>
            <person name="Gladieux P."/>
            <person name="Thoren M.H."/>
            <person name="Johannesson H."/>
        </authorList>
    </citation>
    <scope>NUCLEOTIDE SEQUENCE</scope>
    <source>
        <strain evidence="2">CBS 990.96</strain>
    </source>
</reference>
<gene>
    <name evidence="2" type="ORF">QBC38DRAFT_544848</name>
</gene>
<sequence length="330" mass="36681">MASPDANIPTQALELQTLPPPVPGPSIPPSSSMPPTGFLMLLAHYISSTTSGARGLAYLKSASDWLQQNRDIIVNAVLALVTLFLAASVVRPTLRAAEDGRISKQLAEWNSEKDFIEYCEAHPLVQGTCEIARNLTLPAPPGFPHSMWKRMVPQNIHTWTFIDRLQFFIGEAIRTVALTLSYPVLAGAIEQWWTWWSWEMMSAGGGLGHNPISLIFKIAVGQKFFNTSWDTSTGRQLFIALFVSYSPLWPFPIFSRSSAAFMIMGKIPGPVLELVFIFIFATTRDHVFIPDGLVDAAMGVMAKQTASYFDVDWSAIWDELVKMAEEEKEL</sequence>
<dbReference type="EMBL" id="MU865327">
    <property type="protein sequence ID" value="KAK4227817.1"/>
    <property type="molecule type" value="Genomic_DNA"/>
</dbReference>
<keyword evidence="3" id="KW-1185">Reference proteome</keyword>
<evidence type="ECO:0000256" key="1">
    <source>
        <dbReference type="SAM" id="Phobius"/>
    </source>
</evidence>
<keyword evidence="1" id="KW-1133">Transmembrane helix</keyword>
<proteinExistence type="predicted"/>
<keyword evidence="1" id="KW-0812">Transmembrane</keyword>
<protein>
    <submittedName>
        <fullName evidence="2">Uncharacterized protein</fullName>
    </submittedName>
</protein>
<feature type="transmembrane region" description="Helical" evidence="1">
    <location>
        <begin position="72"/>
        <end position="94"/>
    </location>
</feature>
<organism evidence="2 3">
    <name type="scientific">Podospora fimiseda</name>
    <dbReference type="NCBI Taxonomy" id="252190"/>
    <lineage>
        <taxon>Eukaryota</taxon>
        <taxon>Fungi</taxon>
        <taxon>Dikarya</taxon>
        <taxon>Ascomycota</taxon>
        <taxon>Pezizomycotina</taxon>
        <taxon>Sordariomycetes</taxon>
        <taxon>Sordariomycetidae</taxon>
        <taxon>Sordariales</taxon>
        <taxon>Podosporaceae</taxon>
        <taxon>Podospora</taxon>
    </lineage>
</organism>
<evidence type="ECO:0000313" key="2">
    <source>
        <dbReference type="EMBL" id="KAK4227817.1"/>
    </source>
</evidence>
<feature type="transmembrane region" description="Helical" evidence="1">
    <location>
        <begin position="260"/>
        <end position="281"/>
    </location>
</feature>
<comment type="caution">
    <text evidence="2">The sequence shown here is derived from an EMBL/GenBank/DDBJ whole genome shotgun (WGS) entry which is preliminary data.</text>
</comment>
<dbReference type="Proteomes" id="UP001301958">
    <property type="component" value="Unassembled WGS sequence"/>
</dbReference>
<keyword evidence="1" id="KW-0472">Membrane</keyword>
<feature type="transmembrane region" description="Helical" evidence="1">
    <location>
        <begin position="237"/>
        <end position="254"/>
    </location>
</feature>
<dbReference type="AlphaFoldDB" id="A0AAN7BQV4"/>